<organism evidence="2 3">
    <name type="scientific">Zea mays</name>
    <name type="common">Maize</name>
    <dbReference type="NCBI Taxonomy" id="4577"/>
    <lineage>
        <taxon>Eukaryota</taxon>
        <taxon>Viridiplantae</taxon>
        <taxon>Streptophyta</taxon>
        <taxon>Embryophyta</taxon>
        <taxon>Tracheophyta</taxon>
        <taxon>Spermatophyta</taxon>
        <taxon>Magnoliopsida</taxon>
        <taxon>Liliopsida</taxon>
        <taxon>Poales</taxon>
        <taxon>Poaceae</taxon>
        <taxon>PACMAD clade</taxon>
        <taxon>Panicoideae</taxon>
        <taxon>Andropogonodae</taxon>
        <taxon>Andropogoneae</taxon>
        <taxon>Tripsacinae</taxon>
        <taxon>Zea</taxon>
    </lineage>
</organism>
<reference evidence="2" key="2">
    <citation type="submission" date="2019-07" db="EMBL/GenBank/DDBJ databases">
        <authorList>
            <person name="Seetharam A."/>
            <person name="Woodhouse M."/>
            <person name="Cannon E."/>
        </authorList>
    </citation>
    <scope>NUCLEOTIDE SEQUENCE [LARGE SCALE GENOMIC DNA]</scope>
    <source>
        <strain evidence="2">cv. B73</strain>
    </source>
</reference>
<feature type="compositionally biased region" description="Basic and acidic residues" evidence="1">
    <location>
        <begin position="69"/>
        <end position="84"/>
    </location>
</feature>
<reference evidence="3" key="1">
    <citation type="journal article" date="2009" name="Science">
        <title>The B73 maize genome: complexity, diversity, and dynamics.</title>
        <authorList>
            <person name="Schnable P.S."/>
            <person name="Ware D."/>
            <person name="Fulton R.S."/>
            <person name="Stein J.C."/>
            <person name="Wei F."/>
            <person name="Pasternak S."/>
            <person name="Liang C."/>
            <person name="Zhang J."/>
            <person name="Fulton L."/>
            <person name="Graves T.A."/>
            <person name="Minx P."/>
            <person name="Reily A.D."/>
            <person name="Courtney L."/>
            <person name="Kruchowski S.S."/>
            <person name="Tomlinson C."/>
            <person name="Strong C."/>
            <person name="Delehaunty K."/>
            <person name="Fronick C."/>
            <person name="Courtney B."/>
            <person name="Rock S.M."/>
            <person name="Belter E."/>
            <person name="Du F."/>
            <person name="Kim K."/>
            <person name="Abbott R.M."/>
            <person name="Cotton M."/>
            <person name="Levy A."/>
            <person name="Marchetto P."/>
            <person name="Ochoa K."/>
            <person name="Jackson S.M."/>
            <person name="Gillam B."/>
            <person name="Chen W."/>
            <person name="Yan L."/>
            <person name="Higginbotham J."/>
            <person name="Cardenas M."/>
            <person name="Waligorski J."/>
            <person name="Applebaum E."/>
            <person name="Phelps L."/>
            <person name="Falcone J."/>
            <person name="Kanchi K."/>
            <person name="Thane T."/>
            <person name="Scimone A."/>
            <person name="Thane N."/>
            <person name="Henke J."/>
            <person name="Wang T."/>
            <person name="Ruppert J."/>
            <person name="Shah N."/>
            <person name="Rotter K."/>
            <person name="Hodges J."/>
            <person name="Ingenthron E."/>
            <person name="Cordes M."/>
            <person name="Kohlberg S."/>
            <person name="Sgro J."/>
            <person name="Delgado B."/>
            <person name="Mead K."/>
            <person name="Chinwalla A."/>
            <person name="Leonard S."/>
            <person name="Crouse K."/>
            <person name="Collura K."/>
            <person name="Kudrna D."/>
            <person name="Currie J."/>
            <person name="He R."/>
            <person name="Angelova A."/>
            <person name="Rajasekar S."/>
            <person name="Mueller T."/>
            <person name="Lomeli R."/>
            <person name="Scara G."/>
            <person name="Ko A."/>
            <person name="Delaney K."/>
            <person name="Wissotski M."/>
            <person name="Lopez G."/>
            <person name="Campos D."/>
            <person name="Braidotti M."/>
            <person name="Ashley E."/>
            <person name="Golser W."/>
            <person name="Kim H."/>
            <person name="Lee S."/>
            <person name="Lin J."/>
            <person name="Dujmic Z."/>
            <person name="Kim W."/>
            <person name="Talag J."/>
            <person name="Zuccolo A."/>
            <person name="Fan C."/>
            <person name="Sebastian A."/>
            <person name="Kramer M."/>
            <person name="Spiegel L."/>
            <person name="Nascimento L."/>
            <person name="Zutavern T."/>
            <person name="Miller B."/>
            <person name="Ambroise C."/>
            <person name="Muller S."/>
            <person name="Spooner W."/>
            <person name="Narechania A."/>
            <person name="Ren L."/>
            <person name="Wei S."/>
            <person name="Kumari S."/>
            <person name="Faga B."/>
            <person name="Levy M.J."/>
            <person name="McMahan L."/>
            <person name="Van Buren P."/>
            <person name="Vaughn M.W."/>
            <person name="Ying K."/>
            <person name="Yeh C.-T."/>
            <person name="Emrich S.J."/>
            <person name="Jia Y."/>
            <person name="Kalyanaraman A."/>
            <person name="Hsia A.-P."/>
            <person name="Barbazuk W.B."/>
            <person name="Baucom R.S."/>
            <person name="Brutnell T.P."/>
            <person name="Carpita N.C."/>
            <person name="Chaparro C."/>
            <person name="Chia J.-M."/>
            <person name="Deragon J.-M."/>
            <person name="Estill J.C."/>
            <person name="Fu Y."/>
            <person name="Jeddeloh J.A."/>
            <person name="Han Y."/>
            <person name="Lee H."/>
            <person name="Li P."/>
            <person name="Lisch D.R."/>
            <person name="Liu S."/>
            <person name="Liu Z."/>
            <person name="Nagel D.H."/>
            <person name="McCann M.C."/>
            <person name="SanMiguel P."/>
            <person name="Myers A.M."/>
            <person name="Nettleton D."/>
            <person name="Nguyen J."/>
            <person name="Penning B.W."/>
            <person name="Ponnala L."/>
            <person name="Schneider K.L."/>
            <person name="Schwartz D.C."/>
            <person name="Sharma A."/>
            <person name="Soderlund C."/>
            <person name="Springer N.M."/>
            <person name="Sun Q."/>
            <person name="Wang H."/>
            <person name="Waterman M."/>
            <person name="Westerman R."/>
            <person name="Wolfgruber T.K."/>
            <person name="Yang L."/>
            <person name="Yu Y."/>
            <person name="Zhang L."/>
            <person name="Zhou S."/>
            <person name="Zhu Q."/>
            <person name="Bennetzen J.L."/>
            <person name="Dawe R.K."/>
            <person name="Jiang J."/>
            <person name="Jiang N."/>
            <person name="Presting G.G."/>
            <person name="Wessler S.R."/>
            <person name="Aluru S."/>
            <person name="Martienssen R.A."/>
            <person name="Clifton S.W."/>
            <person name="McCombie W.R."/>
            <person name="Wing R.A."/>
            <person name="Wilson R.K."/>
        </authorList>
    </citation>
    <scope>NUCLEOTIDE SEQUENCE [LARGE SCALE GENOMIC DNA]</scope>
    <source>
        <strain evidence="3">cv. B73</strain>
    </source>
</reference>
<evidence type="ECO:0000256" key="1">
    <source>
        <dbReference type="SAM" id="MobiDB-lite"/>
    </source>
</evidence>
<gene>
    <name evidence="2" type="primary">LOC100274187</name>
</gene>
<dbReference type="Gramene" id="Zm00001eb203350_T005">
    <property type="protein sequence ID" value="Zm00001eb203350_P005"/>
    <property type="gene ID" value="Zm00001eb203350"/>
</dbReference>
<feature type="compositionally biased region" description="Acidic residues" evidence="1">
    <location>
        <begin position="18"/>
        <end position="29"/>
    </location>
</feature>
<evidence type="ECO:0000313" key="2">
    <source>
        <dbReference type="EnsemblPlants" id="Zm00001eb203350_P005"/>
    </source>
</evidence>
<proteinExistence type="evidence at protein level"/>
<dbReference type="PANTHER" id="PTHR31662:SF10">
    <property type="entry name" value="OS02G0288200 PROTEIN"/>
    <property type="match status" value="1"/>
</dbReference>
<reference evidence="2" key="3">
    <citation type="submission" date="2021-05" db="UniProtKB">
        <authorList>
            <consortium name="EnsemblPlants"/>
        </authorList>
    </citation>
    <scope>IDENTIFICATION</scope>
    <source>
        <strain evidence="2">cv. B73</strain>
    </source>
</reference>
<dbReference type="PANTHER" id="PTHR31662">
    <property type="entry name" value="BNAANNG10740D PROTEIN-RELATED"/>
    <property type="match status" value="1"/>
</dbReference>
<feature type="compositionally biased region" description="Basic and acidic residues" evidence="1">
    <location>
        <begin position="144"/>
        <end position="160"/>
    </location>
</feature>
<evidence type="ECO:0007829" key="4">
    <source>
        <dbReference type="PeptideAtlas" id="A0A804P269"/>
    </source>
</evidence>
<dbReference type="Proteomes" id="UP000007305">
    <property type="component" value="Chromosome 4"/>
</dbReference>
<dbReference type="GO" id="GO:0006355">
    <property type="term" value="P:regulation of DNA-templated transcription"/>
    <property type="evidence" value="ECO:0007669"/>
    <property type="project" value="InterPro"/>
</dbReference>
<feature type="compositionally biased region" description="Polar residues" evidence="1">
    <location>
        <begin position="86"/>
        <end position="98"/>
    </location>
</feature>
<feature type="compositionally biased region" description="Low complexity" evidence="1">
    <location>
        <begin position="37"/>
        <end position="50"/>
    </location>
</feature>
<keyword evidence="3" id="KW-1185">Reference proteome</keyword>
<sequence length="275" mass="30121">MARKRRAPSPPPPPQEESSSEESGSEELEEPPRLPELRSPPQAAANNADSSEADTDSDTDAQAFQMRQANKEKMLENAKSDVTKESAPSTANQSGDSQKASKKGQARLSEEATTTASPSKSKKQESHNGELNKDDGNLAKGKKGKTDKGKMDIDMDRLTPKEPVNANQNGGIVIRSKEGEINDEGTEGDANVQGVHRRFGELQKLYSNLAVYVEEIETHHPCGETLKRVFEFIADEKAEDLESKIKKLRVAQAKAEVRQGNIKKEVLNLMLSLVD</sequence>
<feature type="region of interest" description="Disordered" evidence="1">
    <location>
        <begin position="1"/>
        <end position="168"/>
    </location>
</feature>
<name>A0A804P269_MAIZE</name>
<evidence type="ECO:0000313" key="3">
    <source>
        <dbReference type="Proteomes" id="UP000007305"/>
    </source>
</evidence>
<feature type="compositionally biased region" description="Basic and acidic residues" evidence="1">
    <location>
        <begin position="122"/>
        <end position="137"/>
    </location>
</feature>
<dbReference type="EnsemblPlants" id="Zm00001eb203350_T005">
    <property type="protein sequence ID" value="Zm00001eb203350_P005"/>
    <property type="gene ID" value="Zm00001eb203350"/>
</dbReference>
<keyword evidence="4" id="KW-1267">Proteomics identification</keyword>
<accession>A0A804P269</accession>
<dbReference type="AlphaFoldDB" id="A0A804P269"/>
<protein>
    <submittedName>
        <fullName evidence="2">Uncharacterized protein</fullName>
    </submittedName>
</protein>
<dbReference type="OrthoDB" id="662253at2759"/>
<dbReference type="InterPro" id="IPR007592">
    <property type="entry name" value="GEBP"/>
</dbReference>